<dbReference type="SUPFAM" id="SSF55073">
    <property type="entry name" value="Nucleotide cyclase"/>
    <property type="match status" value="1"/>
</dbReference>
<reference evidence="4 5" key="1">
    <citation type="submission" date="2020-08" db="EMBL/GenBank/DDBJ databases">
        <title>Genomic Encyclopedia of Type Strains, Phase IV (KMG-IV): sequencing the most valuable type-strain genomes for metagenomic binning, comparative biology and taxonomic classification.</title>
        <authorList>
            <person name="Goeker M."/>
        </authorList>
    </citation>
    <scope>NUCLEOTIDE SEQUENCE [LARGE SCALE GENOMIC DNA]</scope>
    <source>
        <strain evidence="4 5">DSM 25622</strain>
    </source>
</reference>
<evidence type="ECO:0000256" key="1">
    <source>
        <dbReference type="ARBA" id="ARBA00012528"/>
    </source>
</evidence>
<dbReference type="PROSITE" id="PS50887">
    <property type="entry name" value="GGDEF"/>
    <property type="match status" value="1"/>
</dbReference>
<dbReference type="InterPro" id="IPR050469">
    <property type="entry name" value="Diguanylate_Cyclase"/>
</dbReference>
<evidence type="ECO:0000313" key="4">
    <source>
        <dbReference type="EMBL" id="MBB5696222.1"/>
    </source>
</evidence>
<dbReference type="CDD" id="cd12914">
    <property type="entry name" value="PDC1_DGC_like"/>
    <property type="match status" value="1"/>
</dbReference>
<dbReference type="EC" id="2.7.7.65" evidence="1"/>
<dbReference type="PANTHER" id="PTHR45138:SF9">
    <property type="entry name" value="DIGUANYLATE CYCLASE DGCM-RELATED"/>
    <property type="match status" value="1"/>
</dbReference>
<organism evidence="4 5">
    <name type="scientific">Muricoccus pecuniae</name>
    <dbReference type="NCBI Taxonomy" id="693023"/>
    <lineage>
        <taxon>Bacteria</taxon>
        <taxon>Pseudomonadati</taxon>
        <taxon>Pseudomonadota</taxon>
        <taxon>Alphaproteobacteria</taxon>
        <taxon>Acetobacterales</taxon>
        <taxon>Roseomonadaceae</taxon>
        <taxon>Muricoccus</taxon>
    </lineage>
</organism>
<protein>
    <recommendedName>
        <fullName evidence="1">diguanylate cyclase</fullName>
        <ecNumber evidence="1">2.7.7.65</ecNumber>
    </recommendedName>
</protein>
<keyword evidence="5" id="KW-1185">Reference proteome</keyword>
<dbReference type="CDD" id="cd01949">
    <property type="entry name" value="GGDEF"/>
    <property type="match status" value="1"/>
</dbReference>
<accession>A0A840YLY7</accession>
<dbReference type="PANTHER" id="PTHR45138">
    <property type="entry name" value="REGULATORY COMPONENTS OF SENSORY TRANSDUCTION SYSTEM"/>
    <property type="match status" value="1"/>
</dbReference>
<name>A0A840YLY7_9PROT</name>
<comment type="caution">
    <text evidence="4">The sequence shown here is derived from an EMBL/GenBank/DDBJ whole genome shotgun (WGS) entry which is preliminary data.</text>
</comment>
<dbReference type="InterPro" id="IPR043128">
    <property type="entry name" value="Rev_trsase/Diguanyl_cyclase"/>
</dbReference>
<dbReference type="RefSeq" id="WP_184521344.1">
    <property type="nucleotide sequence ID" value="NZ_JACIJD010000033.1"/>
</dbReference>
<dbReference type="EMBL" id="JACIJD010000033">
    <property type="protein sequence ID" value="MBB5696222.1"/>
    <property type="molecule type" value="Genomic_DNA"/>
</dbReference>
<gene>
    <name evidence="4" type="ORF">FHS87_004292</name>
</gene>
<dbReference type="SMART" id="SM00267">
    <property type="entry name" value="GGDEF"/>
    <property type="match status" value="1"/>
</dbReference>
<dbReference type="GO" id="GO:0052621">
    <property type="term" value="F:diguanylate cyclase activity"/>
    <property type="evidence" value="ECO:0007669"/>
    <property type="project" value="UniProtKB-EC"/>
</dbReference>
<proteinExistence type="predicted"/>
<feature type="domain" description="GGDEF" evidence="3">
    <location>
        <begin position="365"/>
        <end position="497"/>
    </location>
</feature>
<dbReference type="Gene3D" id="3.30.450.20">
    <property type="entry name" value="PAS domain"/>
    <property type="match status" value="1"/>
</dbReference>
<dbReference type="InterPro" id="IPR029787">
    <property type="entry name" value="Nucleotide_cyclase"/>
</dbReference>
<dbReference type="Pfam" id="PF00990">
    <property type="entry name" value="GGDEF"/>
    <property type="match status" value="1"/>
</dbReference>
<evidence type="ECO:0000259" key="3">
    <source>
        <dbReference type="PROSITE" id="PS50887"/>
    </source>
</evidence>
<evidence type="ECO:0000313" key="5">
    <source>
        <dbReference type="Proteomes" id="UP000580654"/>
    </source>
</evidence>
<comment type="catalytic activity">
    <reaction evidence="2">
        <text>2 GTP = 3',3'-c-di-GMP + 2 diphosphate</text>
        <dbReference type="Rhea" id="RHEA:24898"/>
        <dbReference type="ChEBI" id="CHEBI:33019"/>
        <dbReference type="ChEBI" id="CHEBI:37565"/>
        <dbReference type="ChEBI" id="CHEBI:58805"/>
        <dbReference type="EC" id="2.7.7.65"/>
    </reaction>
</comment>
<evidence type="ECO:0000256" key="2">
    <source>
        <dbReference type="ARBA" id="ARBA00034247"/>
    </source>
</evidence>
<dbReference type="InterPro" id="IPR000160">
    <property type="entry name" value="GGDEF_dom"/>
</dbReference>
<dbReference type="Proteomes" id="UP000580654">
    <property type="component" value="Unassembled WGS sequence"/>
</dbReference>
<dbReference type="NCBIfam" id="TIGR00254">
    <property type="entry name" value="GGDEF"/>
    <property type="match status" value="1"/>
</dbReference>
<dbReference type="AlphaFoldDB" id="A0A840YLY7"/>
<sequence length="516" mass="54526">MARILDGWRQGLTVAALCAALGGTCSAVMLEAEKQRLLVEAGDHAHRLAEAMARRLDGSLSRWANDVRLLARFETFEREPADPRAARRMLEDVQLRSPTFAWIGFAGLDGRVIAATGGMLEGVDISSRPWFTPGLAGLHLGDLHPAVLLARMLPESRGNERFLDAAAPVRSPDGRVLGVVAGHVNWRWAEALRDEVTALAPRRPAPLLWVLGADGTVLLGPDGAGVAPTTLPAGEGVNWMEASPPGQPASVLGFARADGLPGQSSFGWTVVAQGDRSAALAGLRTFGASLALVTVAVSLLGGWLAGRIAGRTRSVLRGVLGSGRGNELALRLEELRDQAWRDPLTGLLNRAGFDAWLRMRPELATGCALVACDLDGFRMLNERQGQAAGDALLRRVGTWLQQNLRTDDAAVRLGGDTFLLCLPGGPDRAYYAAREVAARLNLALRDGLATPSGDGVLSCSMGITLVPQHSPDIQGAIRKADAALREAKRNRPEGLPDDVAGVSVAVTGTEAALAAE</sequence>
<dbReference type="Gene3D" id="3.30.70.270">
    <property type="match status" value="1"/>
</dbReference>